<dbReference type="SMART" id="SM00248">
    <property type="entry name" value="ANK"/>
    <property type="match status" value="3"/>
</dbReference>
<reference evidence="3" key="1">
    <citation type="submission" date="2022-10" db="EMBL/GenBank/DDBJ databases">
        <title>Determination and structural analysis of whole genome sequence of Sarocladium strictum F4-1.</title>
        <authorList>
            <person name="Hu L."/>
            <person name="Jiang Y."/>
        </authorList>
    </citation>
    <scope>NUCLEOTIDE SEQUENCE</scope>
    <source>
        <strain evidence="3">F4-1</strain>
    </source>
</reference>
<proteinExistence type="predicted"/>
<evidence type="ECO:0000256" key="1">
    <source>
        <dbReference type="PROSITE-ProRule" id="PRU00023"/>
    </source>
</evidence>
<dbReference type="Proteomes" id="UP001175261">
    <property type="component" value="Unassembled WGS sequence"/>
</dbReference>
<dbReference type="AlphaFoldDB" id="A0AA39L3S0"/>
<name>A0AA39L3S0_SARSR</name>
<feature type="repeat" description="ANK" evidence="1">
    <location>
        <begin position="372"/>
        <end position="399"/>
    </location>
</feature>
<sequence length="609" mass="67678">MNLSHLLRNRKSTYQRLFREWGMKKNTKKDNWKWVMHQRKKFGRTAPLFIRGSRVSDATVERQIARHVLPSEQALIMNGADPCPEPPEDFHVGGPGGNVGSSQNLGAVCDIESEINTHINTPNDSASEPTSQELGKAHVPETRGLLEEAISRHVAGGLLDGCFDIPVHWTTITEALKSCSMGSWPGALKERGMCLNGIHNGVTHLILSELVDDKACLPSRCRGFELWRLQSCGLNAILASLTNDIDLAEKSASEYHTSWKDQFRVALFLAVQQGHLEITQILLSVFERSSDNELELRNHESKSCIHLAVESGDGVMLDALLRRKSQRKYLKDLDTDGRTLLDNVDMRSSYRLSPGALSTISVLRQATLDQRLHGAISNGSVSEVERLIRQGANLNYTDFKNDGILRPRFADGMWITEVLGLEIAQTIAQTLRRAGIIAYFERSPLTQDWYFTSSAPLGTGEAWLLASPKGPSKRHAIDDLELVGEIVAEDAVAATSRENLSDPQETDPDTRPLWRGIKRPAYPETSDKSTSLEMGLSSLSISNSHNPLEEGSLSWNPNRMLHPWNRLTPASGDQSISRWRMSNHTSSPRKVKFFDTSVLPSPDMPGIAP</sequence>
<evidence type="ECO:0000256" key="2">
    <source>
        <dbReference type="SAM" id="MobiDB-lite"/>
    </source>
</evidence>
<dbReference type="InterPro" id="IPR002110">
    <property type="entry name" value="Ankyrin_rpt"/>
</dbReference>
<organism evidence="3 4">
    <name type="scientific">Sarocladium strictum</name>
    <name type="common">Black bundle disease fungus</name>
    <name type="synonym">Acremonium strictum</name>
    <dbReference type="NCBI Taxonomy" id="5046"/>
    <lineage>
        <taxon>Eukaryota</taxon>
        <taxon>Fungi</taxon>
        <taxon>Dikarya</taxon>
        <taxon>Ascomycota</taxon>
        <taxon>Pezizomycotina</taxon>
        <taxon>Sordariomycetes</taxon>
        <taxon>Hypocreomycetidae</taxon>
        <taxon>Hypocreales</taxon>
        <taxon>Sarocladiaceae</taxon>
        <taxon>Sarocladium</taxon>
    </lineage>
</organism>
<gene>
    <name evidence="3" type="ORF">NLU13_9944</name>
</gene>
<dbReference type="PROSITE" id="PS50088">
    <property type="entry name" value="ANK_REPEAT"/>
    <property type="match status" value="1"/>
</dbReference>
<dbReference type="Gene3D" id="1.25.40.20">
    <property type="entry name" value="Ankyrin repeat-containing domain"/>
    <property type="match status" value="1"/>
</dbReference>
<keyword evidence="1" id="KW-0040">ANK repeat</keyword>
<accession>A0AA39L3S0</accession>
<dbReference type="SUPFAM" id="SSF48403">
    <property type="entry name" value="Ankyrin repeat"/>
    <property type="match status" value="1"/>
</dbReference>
<comment type="caution">
    <text evidence="3">The sequence shown here is derived from an EMBL/GenBank/DDBJ whole genome shotgun (WGS) entry which is preliminary data.</text>
</comment>
<keyword evidence="4" id="KW-1185">Reference proteome</keyword>
<dbReference type="InterPro" id="IPR036770">
    <property type="entry name" value="Ankyrin_rpt-contain_sf"/>
</dbReference>
<evidence type="ECO:0000313" key="4">
    <source>
        <dbReference type="Proteomes" id="UP001175261"/>
    </source>
</evidence>
<protein>
    <submittedName>
        <fullName evidence="3">Uncharacterized protein</fullName>
    </submittedName>
</protein>
<evidence type="ECO:0000313" key="3">
    <source>
        <dbReference type="EMBL" id="KAK0382849.1"/>
    </source>
</evidence>
<feature type="region of interest" description="Disordered" evidence="2">
    <location>
        <begin position="494"/>
        <end position="531"/>
    </location>
</feature>
<dbReference type="EMBL" id="JAPDFR010000010">
    <property type="protein sequence ID" value="KAK0382849.1"/>
    <property type="molecule type" value="Genomic_DNA"/>
</dbReference>